<dbReference type="Proteomes" id="UP000029382">
    <property type="component" value="Unassembled WGS sequence"/>
</dbReference>
<dbReference type="GO" id="GO:0009086">
    <property type="term" value="P:methionine biosynthetic process"/>
    <property type="evidence" value="ECO:0007669"/>
    <property type="project" value="InterPro"/>
</dbReference>
<dbReference type="InterPro" id="IPR036589">
    <property type="entry name" value="HCY_dom_sf"/>
</dbReference>
<dbReference type="EMBL" id="AUZH01000019">
    <property type="protein sequence ID" value="KFN87916.1"/>
    <property type="molecule type" value="Genomic_DNA"/>
</dbReference>
<dbReference type="AlphaFoldDB" id="A0A091BQI8"/>
<evidence type="ECO:0000256" key="4">
    <source>
        <dbReference type="ARBA" id="ARBA00022833"/>
    </source>
</evidence>
<dbReference type="InterPro" id="IPR003726">
    <property type="entry name" value="HCY_dom"/>
</dbReference>
<protein>
    <recommendedName>
        <fullName evidence="5">S-methylmethionine:homocysteine methyltransferase</fullName>
    </recommendedName>
</protein>
<organism evidence="9 11">
    <name type="scientific">Streptococcus equinus JB1</name>
    <dbReference type="NCBI Taxonomy" id="1294274"/>
    <lineage>
        <taxon>Bacteria</taxon>
        <taxon>Bacillati</taxon>
        <taxon>Bacillota</taxon>
        <taxon>Bacilli</taxon>
        <taxon>Lactobacillales</taxon>
        <taxon>Streptococcaceae</taxon>
        <taxon>Streptococcus</taxon>
    </lineage>
</organism>
<reference evidence="10 12" key="2">
    <citation type="submission" date="2016-10" db="EMBL/GenBank/DDBJ databases">
        <authorList>
            <person name="Varghese N."/>
            <person name="Submissions S."/>
        </authorList>
    </citation>
    <scope>NUCLEOTIDE SEQUENCE [LARGE SCALE GENOMIC DNA]</scope>
    <source>
        <strain evidence="10 12">JB1</strain>
    </source>
</reference>
<keyword evidence="3 6" id="KW-0479">Metal-binding</keyword>
<comment type="caution">
    <text evidence="9">The sequence shown here is derived from an EMBL/GenBank/DDBJ whole genome shotgun (WGS) entry which is preliminary data.</text>
</comment>
<dbReference type="NCBIfam" id="NF007020">
    <property type="entry name" value="PRK09485.1"/>
    <property type="match status" value="1"/>
</dbReference>
<feature type="binding site" evidence="6 7">
    <location>
        <position position="232"/>
    </location>
    <ligand>
        <name>Zn(2+)</name>
        <dbReference type="ChEBI" id="CHEBI:29105"/>
    </ligand>
</feature>
<dbReference type="EMBL" id="FOTG01000007">
    <property type="protein sequence ID" value="SFL31669.1"/>
    <property type="molecule type" value="Genomic_DNA"/>
</dbReference>
<dbReference type="InterPro" id="IPR017226">
    <property type="entry name" value="BHMT-like"/>
</dbReference>
<feature type="binding site" evidence="6 7">
    <location>
        <position position="299"/>
    </location>
    <ligand>
        <name>Zn(2+)</name>
        <dbReference type="ChEBI" id="CHEBI:29105"/>
    </ligand>
</feature>
<evidence type="ECO:0000256" key="5">
    <source>
        <dbReference type="ARBA" id="ARBA00076752"/>
    </source>
</evidence>
<dbReference type="PANTHER" id="PTHR46015">
    <property type="entry name" value="ZGC:172121"/>
    <property type="match status" value="1"/>
</dbReference>
<proteinExistence type="predicted"/>
<evidence type="ECO:0000256" key="3">
    <source>
        <dbReference type="ARBA" id="ARBA00022723"/>
    </source>
</evidence>
<evidence type="ECO:0000259" key="8">
    <source>
        <dbReference type="PROSITE" id="PS50970"/>
    </source>
</evidence>
<keyword evidence="1 7" id="KW-0489">Methyltransferase</keyword>
<dbReference type="GO" id="GO:0032259">
    <property type="term" value="P:methylation"/>
    <property type="evidence" value="ECO:0007669"/>
    <property type="project" value="UniProtKB-KW"/>
</dbReference>
<accession>A0A091BQI8</accession>
<reference evidence="9 11" key="1">
    <citation type="journal article" date="2014" name="Genome Announc.">
        <title>Draft Genome Sequences of Streptococcus bovis Strains ATCC 33317 and JB1.</title>
        <authorList>
            <person name="Benahmed F.H."/>
            <person name="Gopinath G.R."/>
            <person name="Harbottle H."/>
            <person name="Cotta M.A."/>
            <person name="Luo Y."/>
            <person name="Henderson C."/>
            <person name="Teri P."/>
            <person name="Soppet D."/>
            <person name="Rasmussen M."/>
            <person name="Whitehead T.R."/>
            <person name="Davidson M."/>
        </authorList>
    </citation>
    <scope>NUCLEOTIDE SEQUENCE [LARGE SCALE GENOMIC DNA]</scope>
    <source>
        <strain evidence="9 11">JB1</strain>
    </source>
</reference>
<comment type="cofactor">
    <cofactor evidence="6">
        <name>Zn(2+)</name>
        <dbReference type="ChEBI" id="CHEBI:29105"/>
    </cofactor>
    <text evidence="6">Binds 1 zinc ion per subunit.</text>
</comment>
<evidence type="ECO:0000256" key="2">
    <source>
        <dbReference type="ARBA" id="ARBA00022679"/>
    </source>
</evidence>
<evidence type="ECO:0000313" key="10">
    <source>
        <dbReference type="EMBL" id="SFL31669.1"/>
    </source>
</evidence>
<dbReference type="InterPro" id="IPR051486">
    <property type="entry name" value="Hcy_S-methyltransferase"/>
</dbReference>
<evidence type="ECO:0000313" key="9">
    <source>
        <dbReference type="EMBL" id="KFN87916.1"/>
    </source>
</evidence>
<evidence type="ECO:0000313" key="12">
    <source>
        <dbReference type="Proteomes" id="UP000182793"/>
    </source>
</evidence>
<dbReference type="Gene3D" id="3.20.20.330">
    <property type="entry name" value="Homocysteine-binding-like domain"/>
    <property type="match status" value="1"/>
</dbReference>
<keyword evidence="12" id="KW-1185">Reference proteome</keyword>
<keyword evidence="2 7" id="KW-0808">Transferase</keyword>
<sequence length="314" mass="34660">MGKLKELLESTDYLILDGALGTELENRGHDVSGKLWSAKYLLENPQIIQELHEDYLRSGADIVTTSSYQATVQGLEDYGLSEKEALDTIALTVELAKNARQNFWQSLSDDEKKKRVYPLIAGDVGPYAAYLADGSEYTGDYQLSKEAFKDFHRSRIQTLLAAGSDFLAIETIPNMAEATALVELLADEFPDTEAYMSFTAQDSQKISDGTPMTEVAKLCDSSKQILAFGINCSRPAIISDLLKASRTISQKPLVTYPNSGEIYDGATQTWKSLPDNSHTLCENSQVWHKLGAKIVGGCCRTRPEDIKLLADKLK</sequence>
<dbReference type="Pfam" id="PF02574">
    <property type="entry name" value="S-methyl_trans"/>
    <property type="match status" value="1"/>
</dbReference>
<evidence type="ECO:0000256" key="6">
    <source>
        <dbReference type="PIRSR" id="PIRSR037505-2"/>
    </source>
</evidence>
<evidence type="ECO:0000313" key="11">
    <source>
        <dbReference type="Proteomes" id="UP000029382"/>
    </source>
</evidence>
<feature type="domain" description="Hcy-binding" evidence="8">
    <location>
        <begin position="2"/>
        <end position="313"/>
    </location>
</feature>
<evidence type="ECO:0000256" key="7">
    <source>
        <dbReference type="PROSITE-ProRule" id="PRU00333"/>
    </source>
</evidence>
<dbReference type="RefSeq" id="WP_039696784.1">
    <property type="nucleotide sequence ID" value="NZ_AUZH01000019.1"/>
</dbReference>
<dbReference type="PIRSF" id="PIRSF037505">
    <property type="entry name" value="Betaine_HMT"/>
    <property type="match status" value="1"/>
</dbReference>
<dbReference type="Proteomes" id="UP000182793">
    <property type="component" value="Unassembled WGS sequence"/>
</dbReference>
<dbReference type="PROSITE" id="PS50970">
    <property type="entry name" value="HCY"/>
    <property type="match status" value="1"/>
</dbReference>
<dbReference type="SUPFAM" id="SSF82282">
    <property type="entry name" value="Homocysteine S-methyltransferase"/>
    <property type="match status" value="1"/>
</dbReference>
<dbReference type="GO" id="GO:0033528">
    <property type="term" value="P:S-methylmethionine cycle"/>
    <property type="evidence" value="ECO:0007669"/>
    <property type="project" value="TreeGrafter"/>
</dbReference>
<keyword evidence="4 6" id="KW-0862">Zinc</keyword>
<name>A0A091BQI8_STREI</name>
<dbReference type="PANTHER" id="PTHR46015:SF1">
    <property type="entry name" value="HOMOCYSTEINE S-METHYLTRANSFERASE-LIKE ISOFORM 1"/>
    <property type="match status" value="1"/>
</dbReference>
<feature type="binding site" evidence="6 7">
    <location>
        <position position="298"/>
    </location>
    <ligand>
        <name>Zn(2+)</name>
        <dbReference type="ChEBI" id="CHEBI:29105"/>
    </ligand>
</feature>
<dbReference type="GO" id="GO:0008270">
    <property type="term" value="F:zinc ion binding"/>
    <property type="evidence" value="ECO:0007669"/>
    <property type="project" value="InterPro"/>
</dbReference>
<evidence type="ECO:0000256" key="1">
    <source>
        <dbReference type="ARBA" id="ARBA00022603"/>
    </source>
</evidence>
<dbReference type="GO" id="GO:0008898">
    <property type="term" value="F:S-adenosylmethionine-homocysteine S-methyltransferase activity"/>
    <property type="evidence" value="ECO:0007669"/>
    <property type="project" value="TreeGrafter"/>
</dbReference>
<gene>
    <name evidence="9" type="primary">mmuM</name>
    <name evidence="9" type="ORF">H702_05730</name>
    <name evidence="10" type="ORF">SAMN02910290_01334</name>
</gene>
<dbReference type="FunFam" id="3.20.20.330:FF:000002">
    <property type="entry name" value="Homocysteine S-methyltransferase"/>
    <property type="match status" value="1"/>
</dbReference>